<protein>
    <recommendedName>
        <fullName evidence="4">C3H1-type domain-containing protein</fullName>
    </recommendedName>
</protein>
<proteinExistence type="predicted"/>
<feature type="non-terminal residue" evidence="2">
    <location>
        <position position="186"/>
    </location>
</feature>
<feature type="compositionally biased region" description="Low complexity" evidence="1">
    <location>
        <begin position="28"/>
        <end position="47"/>
    </location>
</feature>
<dbReference type="Proteomes" id="UP001498421">
    <property type="component" value="Unassembled WGS sequence"/>
</dbReference>
<evidence type="ECO:0000256" key="1">
    <source>
        <dbReference type="SAM" id="MobiDB-lite"/>
    </source>
</evidence>
<keyword evidence="3" id="KW-1185">Reference proteome</keyword>
<organism evidence="2 3">
    <name type="scientific">Neonectria magnoliae</name>
    <dbReference type="NCBI Taxonomy" id="2732573"/>
    <lineage>
        <taxon>Eukaryota</taxon>
        <taxon>Fungi</taxon>
        <taxon>Dikarya</taxon>
        <taxon>Ascomycota</taxon>
        <taxon>Pezizomycotina</taxon>
        <taxon>Sordariomycetes</taxon>
        <taxon>Hypocreomycetidae</taxon>
        <taxon>Hypocreales</taxon>
        <taxon>Nectriaceae</taxon>
        <taxon>Neonectria</taxon>
    </lineage>
</organism>
<dbReference type="EMBL" id="JAZAVK010000130">
    <property type="protein sequence ID" value="KAK7420734.1"/>
    <property type="molecule type" value="Genomic_DNA"/>
</dbReference>
<accession>A0ABR1HIB0</accession>
<comment type="caution">
    <text evidence="2">The sequence shown here is derived from an EMBL/GenBank/DDBJ whole genome shotgun (WGS) entry which is preliminary data.</text>
</comment>
<evidence type="ECO:0008006" key="4">
    <source>
        <dbReference type="Google" id="ProtNLM"/>
    </source>
</evidence>
<reference evidence="2 3" key="1">
    <citation type="journal article" date="2025" name="Microbiol. Resour. Announc.">
        <title>Draft genome sequences for Neonectria magnoliae and Neonectria punicea, canker pathogens of Liriodendron tulipifera and Acer saccharum in West Virginia.</title>
        <authorList>
            <person name="Petronek H.M."/>
            <person name="Kasson M.T."/>
            <person name="Metheny A.M."/>
            <person name="Stauder C.M."/>
            <person name="Lovett B."/>
            <person name="Lynch S.C."/>
            <person name="Garnas J.R."/>
            <person name="Kasson L.R."/>
            <person name="Stajich J.E."/>
        </authorList>
    </citation>
    <scope>NUCLEOTIDE SEQUENCE [LARGE SCALE GENOMIC DNA]</scope>
    <source>
        <strain evidence="2 3">NRRL 64651</strain>
    </source>
</reference>
<sequence length="186" mass="19226">MASAANDAPTSSRSTGSNAGPIRALPVDTAAASDTANAAAAAAAAAPSPAPPPAPAPALGIGTGTGTKTETETEKQREAQLAASIQQQWDDERDQQQGGGGGGLFHHYSFESCTGFQRQIRYPASSHTGRGKGSQLLSCFFCHLSQALCPAGYRSQGNSCKYKHIALPLALAAFTQPELRGRIEKE</sequence>
<gene>
    <name evidence="2" type="ORF">QQZ08_010269</name>
</gene>
<evidence type="ECO:0000313" key="2">
    <source>
        <dbReference type="EMBL" id="KAK7420734.1"/>
    </source>
</evidence>
<feature type="region of interest" description="Disordered" evidence="1">
    <location>
        <begin position="1"/>
        <end position="103"/>
    </location>
</feature>
<name>A0ABR1HIB0_9HYPO</name>
<feature type="compositionally biased region" description="Polar residues" evidence="1">
    <location>
        <begin position="8"/>
        <end position="18"/>
    </location>
</feature>
<evidence type="ECO:0000313" key="3">
    <source>
        <dbReference type="Proteomes" id="UP001498421"/>
    </source>
</evidence>
<feature type="compositionally biased region" description="Basic and acidic residues" evidence="1">
    <location>
        <begin position="69"/>
        <end position="78"/>
    </location>
</feature>